<dbReference type="AlphaFoldDB" id="A0A433WFD9"/>
<protein>
    <submittedName>
        <fullName evidence="1">Uncharacterized protein</fullName>
    </submittedName>
</protein>
<comment type="caution">
    <text evidence="1">The sequence shown here is derived from an EMBL/GenBank/DDBJ whole genome shotgun (WGS) entry which is preliminary data.</text>
</comment>
<evidence type="ECO:0000313" key="1">
    <source>
        <dbReference type="EMBL" id="NSL89522.1"/>
    </source>
</evidence>
<name>A0A433WFD9_9BACT</name>
<gene>
    <name evidence="1" type="ORF">ECE50_021960</name>
</gene>
<dbReference type="OrthoDB" id="677916at2"/>
<dbReference type="RefSeq" id="WP_127041770.1">
    <property type="nucleotide sequence ID" value="NZ_JAABOK010000007.1"/>
</dbReference>
<proteinExistence type="predicted"/>
<organism evidence="1 2">
    <name type="scientific">Chitinophaga solisilvae</name>
    <dbReference type="NCBI Taxonomy" id="1233460"/>
    <lineage>
        <taxon>Bacteria</taxon>
        <taxon>Pseudomonadati</taxon>
        <taxon>Bacteroidota</taxon>
        <taxon>Chitinophagia</taxon>
        <taxon>Chitinophagales</taxon>
        <taxon>Chitinophagaceae</taxon>
        <taxon>Chitinophaga</taxon>
    </lineage>
</organism>
<reference evidence="1" key="1">
    <citation type="submission" date="2020-05" db="EMBL/GenBank/DDBJ databases">
        <title>Chitinophaga laudate sp. nov., isolated from a tropical peat swamp.</title>
        <authorList>
            <person name="Goh C.B.S."/>
            <person name="Lee M.S."/>
            <person name="Parimannan S."/>
            <person name="Pasbakhsh P."/>
            <person name="Yule C.M."/>
            <person name="Rajandas H."/>
            <person name="Loke S."/>
            <person name="Croft L."/>
            <person name="Tan J.B.L."/>
        </authorList>
    </citation>
    <scope>NUCLEOTIDE SEQUENCE</scope>
    <source>
        <strain evidence="1">Mgbs1</strain>
    </source>
</reference>
<keyword evidence="2" id="KW-1185">Reference proteome</keyword>
<dbReference type="EMBL" id="RIAR02000001">
    <property type="protein sequence ID" value="NSL89522.1"/>
    <property type="molecule type" value="Genomic_DNA"/>
</dbReference>
<accession>A0A433WFD9</accession>
<evidence type="ECO:0000313" key="2">
    <source>
        <dbReference type="Proteomes" id="UP000281028"/>
    </source>
</evidence>
<dbReference type="Proteomes" id="UP000281028">
    <property type="component" value="Unassembled WGS sequence"/>
</dbReference>
<sequence>MIMIGTIFTGSIHYYEDQGIRSKFFMLGLPLFPLSTYYKLAGNKAIAIPINGKSIWKGYSRTTLLAMGIAGVMFARELSLPQLLLALAALLNGLYSWMTFPVTGKKEEATRSYISRAFEYNMLPELLPPKIRFALYEELENVCNTTLGIGADWEAMIAQEDISEHNKYLLFTMAHYNYVITGEEKYAAMKEKILSIHLSPVMALV</sequence>